<dbReference type="OrthoDB" id="1230183at2"/>
<dbReference type="InterPro" id="IPR026444">
    <property type="entry name" value="Secre_tail"/>
</dbReference>
<feature type="signal peptide" evidence="2">
    <location>
        <begin position="1"/>
        <end position="20"/>
    </location>
</feature>
<feature type="chain" id="PRO_5022810797" evidence="2">
    <location>
        <begin position="21"/>
        <end position="489"/>
    </location>
</feature>
<dbReference type="RefSeq" id="WP_111813653.1">
    <property type="nucleotide sequence ID" value="NZ_CBCRZQ010000001.1"/>
</dbReference>
<keyword evidence="5" id="KW-1185">Reference proteome</keyword>
<dbReference type="InterPro" id="IPR011050">
    <property type="entry name" value="Pectin_lyase_fold/virulence"/>
</dbReference>
<dbReference type="Pfam" id="PF18962">
    <property type="entry name" value="Por_Secre_tail"/>
    <property type="match status" value="1"/>
</dbReference>
<evidence type="ECO:0000259" key="3">
    <source>
        <dbReference type="Pfam" id="PF18962"/>
    </source>
</evidence>
<gene>
    <name evidence="4" type="ORF">ESV24_01270</name>
</gene>
<evidence type="ECO:0000313" key="5">
    <source>
        <dbReference type="Proteomes" id="UP000321945"/>
    </source>
</evidence>
<dbReference type="SUPFAM" id="SSF51126">
    <property type="entry name" value="Pectin lyase-like"/>
    <property type="match status" value="1"/>
</dbReference>
<proteinExistence type="predicted"/>
<dbReference type="InterPro" id="IPR012334">
    <property type="entry name" value="Pectin_lyas_fold"/>
</dbReference>
<dbReference type="NCBIfam" id="TIGR04183">
    <property type="entry name" value="Por_Secre_tail"/>
    <property type="match status" value="1"/>
</dbReference>
<name>A0A5C6YUY7_9FLAO</name>
<dbReference type="InterPro" id="IPR006626">
    <property type="entry name" value="PbH1"/>
</dbReference>
<feature type="domain" description="Secretion system C-terminal sorting" evidence="3">
    <location>
        <begin position="421"/>
        <end position="488"/>
    </location>
</feature>
<dbReference type="Gene3D" id="2.160.20.10">
    <property type="entry name" value="Single-stranded right-handed beta-helix, Pectin lyase-like"/>
    <property type="match status" value="1"/>
</dbReference>
<evidence type="ECO:0000256" key="1">
    <source>
        <dbReference type="ARBA" id="ARBA00022729"/>
    </source>
</evidence>
<dbReference type="SMART" id="SM00710">
    <property type="entry name" value="PbH1"/>
    <property type="match status" value="7"/>
</dbReference>
<dbReference type="Proteomes" id="UP000321945">
    <property type="component" value="Unassembled WGS sequence"/>
</dbReference>
<dbReference type="AlphaFoldDB" id="A0A5C6YUY7"/>
<dbReference type="EMBL" id="VORU01000001">
    <property type="protein sequence ID" value="TXD70753.1"/>
    <property type="molecule type" value="Genomic_DNA"/>
</dbReference>
<organism evidence="4 5">
    <name type="scientific">Aequorivita lipolytica</name>
    <dbReference type="NCBI Taxonomy" id="153267"/>
    <lineage>
        <taxon>Bacteria</taxon>
        <taxon>Pseudomonadati</taxon>
        <taxon>Bacteroidota</taxon>
        <taxon>Flavobacteriia</taxon>
        <taxon>Flavobacteriales</taxon>
        <taxon>Flavobacteriaceae</taxon>
        <taxon>Aequorivita</taxon>
    </lineage>
</organism>
<accession>A0A5C6YUY7</accession>
<protein>
    <submittedName>
        <fullName evidence="4">T9SS type A sorting domain-containing protein</fullName>
    </submittedName>
</protein>
<comment type="caution">
    <text evidence="4">The sequence shown here is derived from an EMBL/GenBank/DDBJ whole genome shotgun (WGS) entry which is preliminary data.</text>
</comment>
<evidence type="ECO:0000313" key="4">
    <source>
        <dbReference type="EMBL" id="TXD70753.1"/>
    </source>
</evidence>
<reference evidence="4 5" key="1">
    <citation type="submission" date="2019-08" db="EMBL/GenBank/DDBJ databases">
        <title>Genome of Aequorivita lipolytica Y10-2 (type strain).</title>
        <authorList>
            <person name="Bowman J.P."/>
        </authorList>
    </citation>
    <scope>NUCLEOTIDE SEQUENCE [LARGE SCALE GENOMIC DNA]</scope>
    <source>
        <strain evidence="4 5">Y10-2</strain>
    </source>
</reference>
<sequence length="489" mass="52044">MKKIIFSTLFTLLTCAFVLAQDYTTPNTGVTWTLDDIAAASPTTVTISGSNYTLLGNLTIAANDAVIIDSDLTLLIAADKLITVFGAFTIDSNSVTITALDENAPYEGFRFEEFSEIDINNATIQYGGGLRVLTETFSIDNCTIINNVSGATTSAAIQLSRGMPQITNNTISFNDNPAIGSAANSAVSAFIFNNTIEGNNKANSNRPQINLGTTLANEPLQIIQNTIIGDSALDQAGGIAVANFVGGNLNVIIATNTIRGNRYGITILGINDSVEITNNIIEDNNIQGDPNLGGSGINLNSSTVSAAVVVSGNEIRRNLWGITLQGSASINLGDDATNPGNNIFAENENGGETYALYNNTANTISAKNNCWIEGQQSTEQQVEDVIFHSVDDPTLGEVIFNPFLCGVLGIADNTVENFSFYPNPAKNEINFNNIVSFEKVEIFGIQGNLIIAKSISEGQNTLPINLPSGLYFVNFSNDAQTVTKKMIVQ</sequence>
<evidence type="ECO:0000256" key="2">
    <source>
        <dbReference type="SAM" id="SignalP"/>
    </source>
</evidence>
<keyword evidence="1 2" id="KW-0732">Signal</keyword>